<keyword evidence="2 3" id="KW-0378">Hydrolase</keyword>
<comment type="similarity">
    <text evidence="3">Belongs to the succinylarginine dihydrolase family.</text>
</comment>
<keyword evidence="1 3" id="KW-0056">Arginine metabolism</keyword>
<dbReference type="RefSeq" id="WP_194215217.1">
    <property type="nucleotide sequence ID" value="NZ_CP061205.1"/>
</dbReference>
<comment type="catalytic activity">
    <reaction evidence="3">
        <text>N(2)-succinyl-L-arginine + 2 H2O + 2 H(+) = N(2)-succinyl-L-ornithine + 2 NH4(+) + CO2</text>
        <dbReference type="Rhea" id="RHEA:19533"/>
        <dbReference type="ChEBI" id="CHEBI:15377"/>
        <dbReference type="ChEBI" id="CHEBI:15378"/>
        <dbReference type="ChEBI" id="CHEBI:16526"/>
        <dbReference type="ChEBI" id="CHEBI:28938"/>
        <dbReference type="ChEBI" id="CHEBI:58241"/>
        <dbReference type="ChEBI" id="CHEBI:58514"/>
        <dbReference type="EC" id="3.5.3.23"/>
    </reaction>
</comment>
<organism evidence="5 6">
    <name type="scientific">Kordiimonas pumila</name>
    <dbReference type="NCBI Taxonomy" id="2161677"/>
    <lineage>
        <taxon>Bacteria</taxon>
        <taxon>Pseudomonadati</taxon>
        <taxon>Pseudomonadota</taxon>
        <taxon>Alphaproteobacteria</taxon>
        <taxon>Kordiimonadales</taxon>
        <taxon>Kordiimonadaceae</taxon>
        <taxon>Kordiimonas</taxon>
    </lineage>
</organism>
<dbReference type="HAMAP" id="MF_01172">
    <property type="entry name" value="AstB"/>
    <property type="match status" value="1"/>
</dbReference>
<dbReference type="InterPro" id="IPR037031">
    <property type="entry name" value="AstB_sf"/>
</dbReference>
<reference evidence="6" key="1">
    <citation type="journal article" date="2019" name="Int. J. Syst. Evol. Microbiol.">
        <title>The Global Catalogue of Microorganisms (GCM) 10K type strain sequencing project: providing services to taxonomists for standard genome sequencing and annotation.</title>
        <authorList>
            <consortium name="The Broad Institute Genomics Platform"/>
            <consortium name="The Broad Institute Genome Sequencing Center for Infectious Disease"/>
            <person name="Wu L."/>
            <person name="Ma J."/>
        </authorList>
    </citation>
    <scope>NUCLEOTIDE SEQUENCE [LARGE SCALE GENOMIC DNA]</scope>
    <source>
        <strain evidence="6">KCTC 62164</strain>
    </source>
</reference>
<sequence length="444" mass="48327">MWQEVNFDGLVGPVHNYAGLSYGNVASASNKGLVANPLEGVLEGLEKARFLSGLGMVQGVLPPHDRPHISTLRKHGFSGSDAEILAAAWRENPALIRNVTSASTMWTANAATVSPSPDTADGRVHFTPANLAAMYHRSIEAPTTARILQAMFPEGQNFAHHAPLEGGTHMGDEGAANHNRFCAEYGEVGVALYVYGRGAFENAAELKFPGRQTREASAAVARQHATAPEKTLFARQSSRAINTGAFHNDVVAVSNRNSFFYHEHAFDSPDALEADIQNAMGDVEMQFVRVLESEVPLADAVKSYLFNSQLLSVPNRKGMTLILPREVEETASTKAYVEGLVSSGGPIGQAEILDVRQSMRNGGGPACLRLRVVLSDEELAAMGANSLLDDTLYETLKVWAKKYYRDRLMPEDLGDVKLMEESFFAMDELTQILRLGSVFDFQRG</sequence>
<feature type="binding site" evidence="3">
    <location>
        <begin position="18"/>
        <end position="27"/>
    </location>
    <ligand>
        <name>substrate</name>
    </ligand>
</feature>
<feature type="active site" evidence="3">
    <location>
        <position position="247"/>
    </location>
</feature>
<dbReference type="NCBIfam" id="TIGR03241">
    <property type="entry name" value="arg_catab_astB"/>
    <property type="match status" value="1"/>
</dbReference>
<comment type="function">
    <text evidence="3">Catalyzes the hydrolysis of N(2)-succinylarginine into N(2)-succinylornithine, ammonia and CO(2).</text>
</comment>
<dbReference type="GO" id="GO:0009015">
    <property type="term" value="F:N-succinylarginine dihydrolase activity"/>
    <property type="evidence" value="ECO:0007669"/>
    <property type="project" value="UniProtKB-EC"/>
</dbReference>
<feature type="binding site" evidence="3">
    <location>
        <position position="211"/>
    </location>
    <ligand>
        <name>substrate</name>
    </ligand>
</feature>
<evidence type="ECO:0000256" key="1">
    <source>
        <dbReference type="ARBA" id="ARBA00022503"/>
    </source>
</evidence>
<protein>
    <recommendedName>
        <fullName evidence="3 4">N-succinylarginine dihydrolase</fullName>
        <ecNumber evidence="3 4">3.5.3.23</ecNumber>
    </recommendedName>
</protein>
<keyword evidence="6" id="KW-1185">Reference proteome</keyword>
<feature type="binding site" evidence="3">
    <location>
        <position position="361"/>
    </location>
    <ligand>
        <name>substrate</name>
    </ligand>
</feature>
<feature type="active site" evidence="3">
    <location>
        <position position="173"/>
    </location>
</feature>
<name>A0ABV7D4X1_9PROT</name>
<evidence type="ECO:0000256" key="3">
    <source>
        <dbReference type="HAMAP-Rule" id="MF_01172"/>
    </source>
</evidence>
<dbReference type="Pfam" id="PF04996">
    <property type="entry name" value="AstB"/>
    <property type="match status" value="1"/>
</dbReference>
<dbReference type="InterPro" id="IPR007079">
    <property type="entry name" value="SuccinylArg_d-Hdrlase_AstB"/>
</dbReference>
<feature type="binding site" evidence="3">
    <location>
        <position position="249"/>
    </location>
    <ligand>
        <name>substrate</name>
    </ligand>
</feature>
<evidence type="ECO:0000256" key="2">
    <source>
        <dbReference type="ARBA" id="ARBA00022801"/>
    </source>
</evidence>
<evidence type="ECO:0000313" key="5">
    <source>
        <dbReference type="EMBL" id="MFC3051749.1"/>
    </source>
</evidence>
<dbReference type="PANTHER" id="PTHR30420">
    <property type="entry name" value="N-SUCCINYLARGININE DIHYDROLASE"/>
    <property type="match status" value="1"/>
</dbReference>
<dbReference type="Gene3D" id="3.75.10.20">
    <property type="entry name" value="Succinylarginine dihydrolase"/>
    <property type="match status" value="1"/>
</dbReference>
<evidence type="ECO:0000313" key="6">
    <source>
        <dbReference type="Proteomes" id="UP001595444"/>
    </source>
</evidence>
<proteinExistence type="inferred from homology"/>
<feature type="binding site" evidence="3">
    <location>
        <begin position="136"/>
        <end position="137"/>
    </location>
    <ligand>
        <name>substrate</name>
    </ligand>
</feature>
<dbReference type="PANTHER" id="PTHR30420:SF2">
    <property type="entry name" value="N-SUCCINYLARGININE DIHYDROLASE"/>
    <property type="match status" value="1"/>
</dbReference>
<evidence type="ECO:0000256" key="4">
    <source>
        <dbReference type="NCBIfam" id="TIGR03241"/>
    </source>
</evidence>
<comment type="caution">
    <text evidence="5">The sequence shown here is derived from an EMBL/GenBank/DDBJ whole genome shotgun (WGS) entry which is preliminary data.</text>
</comment>
<dbReference type="Proteomes" id="UP001595444">
    <property type="component" value="Unassembled WGS sequence"/>
</dbReference>
<dbReference type="NCBIfam" id="NF009789">
    <property type="entry name" value="PRK13281.1"/>
    <property type="match status" value="1"/>
</dbReference>
<comment type="pathway">
    <text evidence="3">Amino-acid degradation; L-arginine degradation via AST pathway; L-glutamate and succinate from L-arginine: step 2/5.</text>
</comment>
<gene>
    <name evidence="3 5" type="primary">astB</name>
    <name evidence="5" type="ORF">ACFOKA_07525</name>
</gene>
<feature type="active site" description="Nucleophile" evidence="3">
    <location>
        <position position="367"/>
    </location>
</feature>
<comment type="subunit">
    <text evidence="3">Homodimer.</text>
</comment>
<dbReference type="SUPFAM" id="SSF55909">
    <property type="entry name" value="Pentein"/>
    <property type="match status" value="1"/>
</dbReference>
<dbReference type="EC" id="3.5.3.23" evidence="3 4"/>
<feature type="binding site" evidence="3">
    <location>
        <position position="109"/>
    </location>
    <ligand>
        <name>substrate</name>
    </ligand>
</feature>
<dbReference type="EMBL" id="JBHRSL010000004">
    <property type="protein sequence ID" value="MFC3051749.1"/>
    <property type="molecule type" value="Genomic_DNA"/>
</dbReference>
<accession>A0ABV7D4X1</accession>